<dbReference type="Proteomes" id="UP000479293">
    <property type="component" value="Unassembled WGS sequence"/>
</dbReference>
<feature type="transmembrane region" description="Helical" evidence="1">
    <location>
        <begin position="276"/>
        <end position="294"/>
    </location>
</feature>
<dbReference type="EMBL" id="WHLY01000002">
    <property type="protein sequence ID" value="MPR37064.1"/>
    <property type="molecule type" value="Genomic_DNA"/>
</dbReference>
<organism evidence="3 4">
    <name type="scientific">Salmonirosea aquatica</name>
    <dbReference type="NCBI Taxonomy" id="2654236"/>
    <lineage>
        <taxon>Bacteria</taxon>
        <taxon>Pseudomonadati</taxon>
        <taxon>Bacteroidota</taxon>
        <taxon>Cytophagia</taxon>
        <taxon>Cytophagales</taxon>
        <taxon>Spirosomataceae</taxon>
        <taxon>Salmonirosea</taxon>
    </lineage>
</organism>
<keyword evidence="1" id="KW-1133">Transmembrane helix</keyword>
<dbReference type="InterPro" id="IPR052173">
    <property type="entry name" value="Beta-lactam_resp_regulator"/>
</dbReference>
<dbReference type="Pfam" id="PF05569">
    <property type="entry name" value="Peptidase_M56"/>
    <property type="match status" value="1"/>
</dbReference>
<sequence length="654" mass="75855">MSPIFDYLLKLSISLAVVGLFYQLVLRRHTFYTENRWYLLKYSALSFFIPFIDLNRALPQTDLDKVPLVQHLPTIQSLSTPGPVPAFETPGAIVAESELAWGDWVLLLLLAGVVFMFLRLLLHGVAYLRIKRRARLVSEESVKIYHVERNIVPFSFGNAIFINPTLHQESELQEIMLHELVHVRQRHTFDILFGEVLCVLNWYNPFAWLIRHAIRQNLEFIADRAVLENGVDARAYQFLLLKVSGVPEFRLANQFNFSSLKQRIIMMNRRETAKVYMVRFFFALPMMLVLLAMFRTDIEALAQKESPQGTLQTVEANYAYLAGILIDGATGQPLANVPLEEKEHAPFVMNAEKQPEPKVLGTIYTDADGFYFWKVDIREQEQEDISYSLQPKDKKYKELWWGSNVFASHNPLISAEFKVAILTENLMDRLRQDYYLVFPPNYPVGTPVDYEPSTVKQLLLANLPKFTAEHTLKIDFKKAYWKPRDIITKFREGYFNKERELIGYEGMTEFYLDGKQATYEEVNREFKQRPIALGFGQNSNPLTSAKVPKKIYYQTFVNFKDTPPAELVNENTVEWVAVTNFDIDTLQNEPYMLDGFRQVLGTSSNLVPLKEEIVRVAILKNKLARYYAPKLDKLWWIETRPPAEVQGRPDFAQR</sequence>
<dbReference type="AlphaFoldDB" id="A0A7C9FBT3"/>
<dbReference type="CDD" id="cd07341">
    <property type="entry name" value="M56_BlaR1_MecR1_like"/>
    <property type="match status" value="1"/>
</dbReference>
<feature type="transmembrane region" description="Helical" evidence="1">
    <location>
        <begin position="38"/>
        <end position="58"/>
    </location>
</feature>
<keyword evidence="4" id="KW-1185">Reference proteome</keyword>
<name>A0A7C9FBT3_9BACT</name>
<dbReference type="RefSeq" id="WP_152765572.1">
    <property type="nucleotide sequence ID" value="NZ_WHLY01000002.1"/>
</dbReference>
<protein>
    <submittedName>
        <fullName evidence="3">Peptidase M56 BlaR1</fullName>
    </submittedName>
</protein>
<keyword evidence="1" id="KW-0812">Transmembrane</keyword>
<feature type="transmembrane region" description="Helical" evidence="1">
    <location>
        <begin position="104"/>
        <end position="128"/>
    </location>
</feature>
<evidence type="ECO:0000313" key="3">
    <source>
        <dbReference type="EMBL" id="MPR37064.1"/>
    </source>
</evidence>
<dbReference type="PANTHER" id="PTHR34978:SF3">
    <property type="entry name" value="SLR0241 PROTEIN"/>
    <property type="match status" value="1"/>
</dbReference>
<evidence type="ECO:0000313" key="4">
    <source>
        <dbReference type="Proteomes" id="UP000479293"/>
    </source>
</evidence>
<comment type="caution">
    <text evidence="3">The sequence shown here is derived from an EMBL/GenBank/DDBJ whole genome shotgun (WGS) entry which is preliminary data.</text>
</comment>
<evidence type="ECO:0000256" key="1">
    <source>
        <dbReference type="SAM" id="Phobius"/>
    </source>
</evidence>
<dbReference type="InterPro" id="IPR008756">
    <property type="entry name" value="Peptidase_M56"/>
</dbReference>
<accession>A0A7C9FBT3</accession>
<keyword evidence="1" id="KW-0472">Membrane</keyword>
<feature type="transmembrane region" description="Helical" evidence="1">
    <location>
        <begin position="7"/>
        <end position="26"/>
    </location>
</feature>
<reference evidence="3 4" key="1">
    <citation type="submission" date="2019-10" db="EMBL/GenBank/DDBJ databases">
        <title>Draft Genome Sequence of Cytophagaceae sp. SJW1-29.</title>
        <authorList>
            <person name="Choi A."/>
        </authorList>
    </citation>
    <scope>NUCLEOTIDE SEQUENCE [LARGE SCALE GENOMIC DNA]</scope>
    <source>
        <strain evidence="3 4">SJW1-29</strain>
    </source>
</reference>
<feature type="domain" description="Peptidase M56" evidence="2">
    <location>
        <begin position="152"/>
        <end position="267"/>
    </location>
</feature>
<gene>
    <name evidence="3" type="ORF">GBK04_27940</name>
</gene>
<dbReference type="PANTHER" id="PTHR34978">
    <property type="entry name" value="POSSIBLE SENSOR-TRANSDUCER PROTEIN BLAR"/>
    <property type="match status" value="1"/>
</dbReference>
<proteinExistence type="predicted"/>
<evidence type="ECO:0000259" key="2">
    <source>
        <dbReference type="Pfam" id="PF05569"/>
    </source>
</evidence>